<comment type="caution">
    <text evidence="3">The sequence shown here is derived from an EMBL/GenBank/DDBJ whole genome shotgun (WGS) entry which is preliminary data.</text>
</comment>
<evidence type="ECO:0000256" key="2">
    <source>
        <dbReference type="SAM" id="SignalP"/>
    </source>
</evidence>
<dbReference type="EMBL" id="SNZR01000011">
    <property type="protein sequence ID" value="TDR94377.1"/>
    <property type="molecule type" value="Genomic_DNA"/>
</dbReference>
<feature type="region of interest" description="Disordered" evidence="1">
    <location>
        <begin position="30"/>
        <end position="99"/>
    </location>
</feature>
<evidence type="ECO:0000256" key="1">
    <source>
        <dbReference type="SAM" id="MobiDB-lite"/>
    </source>
</evidence>
<proteinExistence type="predicted"/>
<feature type="chain" id="PRO_5020597185" evidence="2">
    <location>
        <begin position="27"/>
        <end position="172"/>
    </location>
</feature>
<dbReference type="Proteomes" id="UP000295122">
    <property type="component" value="Unassembled WGS sequence"/>
</dbReference>
<feature type="compositionally biased region" description="Low complexity" evidence="1">
    <location>
        <begin position="61"/>
        <end position="70"/>
    </location>
</feature>
<dbReference type="AlphaFoldDB" id="A0A4R7CC64"/>
<organism evidence="3 4">
    <name type="scientific">Enterovirga rhinocerotis</name>
    <dbReference type="NCBI Taxonomy" id="1339210"/>
    <lineage>
        <taxon>Bacteria</taxon>
        <taxon>Pseudomonadati</taxon>
        <taxon>Pseudomonadota</taxon>
        <taxon>Alphaproteobacteria</taxon>
        <taxon>Hyphomicrobiales</taxon>
        <taxon>Methylobacteriaceae</taxon>
        <taxon>Enterovirga</taxon>
    </lineage>
</organism>
<evidence type="ECO:0000313" key="3">
    <source>
        <dbReference type="EMBL" id="TDR94377.1"/>
    </source>
</evidence>
<keyword evidence="4" id="KW-1185">Reference proteome</keyword>
<dbReference type="RefSeq" id="WP_133769280.1">
    <property type="nucleotide sequence ID" value="NZ_SNZR01000011.1"/>
</dbReference>
<accession>A0A4R7CC64</accession>
<sequence>MTRARTATFMATGLLAAVLGATPALAQRSLFDQPIQNPTESPAPEPAAPVAAPVAPPAPAPTAQAAPAEPAAEEAAEPAPQAKPRPRKPRGPVPARSLVVTNGGPIGLVALEVSQDGRGASLKAPLAPGKKITLRLPAFKGCEVNVVATFEGGQPDTHQVDICKEKTLNFKG</sequence>
<gene>
    <name evidence="3" type="ORF">EV668_1664</name>
</gene>
<feature type="signal peptide" evidence="2">
    <location>
        <begin position="1"/>
        <end position="26"/>
    </location>
</feature>
<evidence type="ECO:0000313" key="4">
    <source>
        <dbReference type="Proteomes" id="UP000295122"/>
    </source>
</evidence>
<name>A0A4R7CC64_9HYPH</name>
<protein>
    <submittedName>
        <fullName evidence="3">Uncharacterized protein</fullName>
    </submittedName>
</protein>
<dbReference type="OrthoDB" id="8021144at2"/>
<keyword evidence="2" id="KW-0732">Signal</keyword>
<reference evidence="3 4" key="1">
    <citation type="submission" date="2019-03" db="EMBL/GenBank/DDBJ databases">
        <title>Genomic Encyclopedia of Type Strains, Phase IV (KMG-IV): sequencing the most valuable type-strain genomes for metagenomic binning, comparative biology and taxonomic classification.</title>
        <authorList>
            <person name="Goeker M."/>
        </authorList>
    </citation>
    <scope>NUCLEOTIDE SEQUENCE [LARGE SCALE GENOMIC DNA]</scope>
    <source>
        <strain evidence="3 4">DSM 25903</strain>
    </source>
</reference>